<dbReference type="WBParaSite" id="L893_g19764.t1">
    <property type="protein sequence ID" value="L893_g19764.t1"/>
    <property type="gene ID" value="L893_g19764"/>
</dbReference>
<dbReference type="AlphaFoldDB" id="A0A1I7YU74"/>
<name>A0A1I7YU74_9BILA</name>
<accession>A0A1I7YU74</accession>
<evidence type="ECO:0000313" key="2">
    <source>
        <dbReference type="WBParaSite" id="L893_g19764.t1"/>
    </source>
</evidence>
<keyword evidence="1" id="KW-1185">Reference proteome</keyword>
<protein>
    <submittedName>
        <fullName evidence="2">Ovule protein</fullName>
    </submittedName>
</protein>
<organism evidence="1 2">
    <name type="scientific">Steinernema glaseri</name>
    <dbReference type="NCBI Taxonomy" id="37863"/>
    <lineage>
        <taxon>Eukaryota</taxon>
        <taxon>Metazoa</taxon>
        <taxon>Ecdysozoa</taxon>
        <taxon>Nematoda</taxon>
        <taxon>Chromadorea</taxon>
        <taxon>Rhabditida</taxon>
        <taxon>Tylenchina</taxon>
        <taxon>Panagrolaimomorpha</taxon>
        <taxon>Strongyloidoidea</taxon>
        <taxon>Steinernematidae</taxon>
        <taxon>Steinernema</taxon>
    </lineage>
</organism>
<dbReference type="Proteomes" id="UP000095287">
    <property type="component" value="Unplaced"/>
</dbReference>
<reference evidence="2" key="1">
    <citation type="submission" date="2016-11" db="UniProtKB">
        <authorList>
            <consortium name="WormBaseParasite"/>
        </authorList>
    </citation>
    <scope>IDENTIFICATION</scope>
</reference>
<evidence type="ECO:0000313" key="1">
    <source>
        <dbReference type="Proteomes" id="UP000095287"/>
    </source>
</evidence>
<proteinExistence type="predicted"/>
<sequence length="90" mass="9829">MGIKNSKNVLCSLPNSFASSLCSLSEEEDSWQKKIAARDVGTFMTSIFLCSSRIRAAVEQKSSSYHIASINCQVTFVPTKMTIAFSSSKP</sequence>